<evidence type="ECO:0000313" key="3">
    <source>
        <dbReference type="Proteomes" id="UP000199026"/>
    </source>
</evidence>
<dbReference type="Proteomes" id="UP000199026">
    <property type="component" value="Unassembled WGS sequence"/>
</dbReference>
<dbReference type="RefSeq" id="WP_089889644.1">
    <property type="nucleotide sequence ID" value="NZ_CALJFH010000002.1"/>
</dbReference>
<dbReference type="Pfam" id="PF09838">
    <property type="entry name" value="DUF2065"/>
    <property type="match status" value="1"/>
</dbReference>
<organism evidence="2 3">
    <name type="scientific">Lentibacter algarum</name>
    <dbReference type="NCBI Taxonomy" id="576131"/>
    <lineage>
        <taxon>Bacteria</taxon>
        <taxon>Pseudomonadati</taxon>
        <taxon>Pseudomonadota</taxon>
        <taxon>Alphaproteobacteria</taxon>
        <taxon>Rhodobacterales</taxon>
        <taxon>Roseobacteraceae</taxon>
        <taxon>Lentibacter</taxon>
    </lineage>
</organism>
<evidence type="ECO:0000256" key="1">
    <source>
        <dbReference type="SAM" id="Phobius"/>
    </source>
</evidence>
<name>A0A1H3JWP2_9RHOB</name>
<keyword evidence="1" id="KW-1133">Transmembrane helix</keyword>
<keyword evidence="3" id="KW-1185">Reference proteome</keyword>
<dbReference type="EMBL" id="FNPR01000002">
    <property type="protein sequence ID" value="SDY44380.1"/>
    <property type="molecule type" value="Genomic_DNA"/>
</dbReference>
<sequence>MAIWATALLALGLVLLLEGLVYVLAPSLIEDMLRALRELPPEARRMIGALMMVLGLLLVWGAKALGA</sequence>
<feature type="transmembrane region" description="Helical" evidence="1">
    <location>
        <begin position="43"/>
        <end position="62"/>
    </location>
</feature>
<evidence type="ECO:0008006" key="4">
    <source>
        <dbReference type="Google" id="ProtNLM"/>
    </source>
</evidence>
<gene>
    <name evidence="2" type="ORF">SAMN05444486_102212</name>
</gene>
<dbReference type="AlphaFoldDB" id="A0A1H3JWP2"/>
<proteinExistence type="predicted"/>
<keyword evidence="1" id="KW-0472">Membrane</keyword>
<dbReference type="STRING" id="576131.SAMN05444486_102212"/>
<dbReference type="InterPro" id="IPR019201">
    <property type="entry name" value="DUF2065"/>
</dbReference>
<accession>A0A1H3JWP2</accession>
<evidence type="ECO:0000313" key="2">
    <source>
        <dbReference type="EMBL" id="SDY44380.1"/>
    </source>
</evidence>
<reference evidence="2 3" key="1">
    <citation type="submission" date="2016-10" db="EMBL/GenBank/DDBJ databases">
        <authorList>
            <person name="de Groot N.N."/>
        </authorList>
    </citation>
    <scope>NUCLEOTIDE SEQUENCE [LARGE SCALE GENOMIC DNA]</scope>
    <source>
        <strain evidence="2 3">DSM 24677</strain>
    </source>
</reference>
<protein>
    <recommendedName>
        <fullName evidence="4">DUF2065 domain-containing protein</fullName>
    </recommendedName>
</protein>
<keyword evidence="1" id="KW-0812">Transmembrane</keyword>
<dbReference type="GeneID" id="78124287"/>